<keyword evidence="3" id="KW-1185">Reference proteome</keyword>
<dbReference type="AlphaFoldDB" id="A0AAD4DCH3"/>
<evidence type="ECO:0000313" key="3">
    <source>
        <dbReference type="Proteomes" id="UP001194580"/>
    </source>
</evidence>
<sequence>MAGTPKPPAGDWIPPEYTFVSLYSLMLTALPVFVLGATDQDLISSYILRYLGVYKLGIQQNCRSVITRHESSSTCLTVAGSPLARFWDRIEGGMEESLIRETCELEEKMGQTTVNAFKTSDLEMP</sequence>
<reference evidence="2" key="1">
    <citation type="journal article" date="2020" name="Fungal Divers.">
        <title>Resolving the Mortierellaceae phylogeny through synthesis of multi-gene phylogenetics and phylogenomics.</title>
        <authorList>
            <person name="Vandepol N."/>
            <person name="Liber J."/>
            <person name="Desiro A."/>
            <person name="Na H."/>
            <person name="Kennedy M."/>
            <person name="Barry K."/>
            <person name="Grigoriev I.V."/>
            <person name="Miller A.N."/>
            <person name="O'Donnell K."/>
            <person name="Stajich J.E."/>
            <person name="Bonito G."/>
        </authorList>
    </citation>
    <scope>NUCLEOTIDE SEQUENCE</scope>
    <source>
        <strain evidence="2">NRRL 28262</strain>
    </source>
</reference>
<keyword evidence="1" id="KW-0812">Transmembrane</keyword>
<gene>
    <name evidence="2" type="ORF">BGZ95_009739</name>
</gene>
<comment type="caution">
    <text evidence="2">The sequence shown here is derived from an EMBL/GenBank/DDBJ whole genome shotgun (WGS) entry which is preliminary data.</text>
</comment>
<name>A0AAD4DCH3_9FUNG</name>
<accession>A0AAD4DCH3</accession>
<keyword evidence="1" id="KW-1133">Transmembrane helix</keyword>
<dbReference type="EMBL" id="JAAAIL010000599">
    <property type="protein sequence ID" value="KAG0274470.1"/>
    <property type="molecule type" value="Genomic_DNA"/>
</dbReference>
<keyword evidence="1" id="KW-0472">Membrane</keyword>
<evidence type="ECO:0000313" key="2">
    <source>
        <dbReference type="EMBL" id="KAG0274470.1"/>
    </source>
</evidence>
<proteinExistence type="predicted"/>
<evidence type="ECO:0000256" key="1">
    <source>
        <dbReference type="SAM" id="Phobius"/>
    </source>
</evidence>
<organism evidence="2 3">
    <name type="scientific">Linnemannia exigua</name>
    <dbReference type="NCBI Taxonomy" id="604196"/>
    <lineage>
        <taxon>Eukaryota</taxon>
        <taxon>Fungi</taxon>
        <taxon>Fungi incertae sedis</taxon>
        <taxon>Mucoromycota</taxon>
        <taxon>Mortierellomycotina</taxon>
        <taxon>Mortierellomycetes</taxon>
        <taxon>Mortierellales</taxon>
        <taxon>Mortierellaceae</taxon>
        <taxon>Linnemannia</taxon>
    </lineage>
</organism>
<feature type="transmembrane region" description="Helical" evidence="1">
    <location>
        <begin position="20"/>
        <end position="38"/>
    </location>
</feature>
<protein>
    <submittedName>
        <fullName evidence="2">Uncharacterized protein</fullName>
    </submittedName>
</protein>
<dbReference type="Proteomes" id="UP001194580">
    <property type="component" value="Unassembled WGS sequence"/>
</dbReference>